<keyword evidence="3" id="KW-1185">Reference proteome</keyword>
<comment type="caution">
    <text evidence="2">The sequence shown here is derived from an EMBL/GenBank/DDBJ whole genome shotgun (WGS) entry which is preliminary data.</text>
</comment>
<dbReference type="Proteomes" id="UP000649617">
    <property type="component" value="Unassembled WGS sequence"/>
</dbReference>
<proteinExistence type="predicted"/>
<dbReference type="OrthoDB" id="445403at2759"/>
<dbReference type="InterPro" id="IPR011990">
    <property type="entry name" value="TPR-like_helical_dom_sf"/>
</dbReference>
<evidence type="ECO:0000313" key="3">
    <source>
        <dbReference type="Proteomes" id="UP000649617"/>
    </source>
</evidence>
<protein>
    <submittedName>
        <fullName evidence="2">EMB2654 protein</fullName>
    </submittedName>
</protein>
<gene>
    <name evidence="2" type="primary">EMB2654</name>
    <name evidence="2" type="ORF">SPIL2461_LOCUS21883</name>
</gene>
<keyword evidence="1" id="KW-0677">Repeat</keyword>
<name>A0A812XV65_SYMPI</name>
<dbReference type="AlphaFoldDB" id="A0A812XV65"/>
<organism evidence="2 3">
    <name type="scientific">Symbiodinium pilosum</name>
    <name type="common">Dinoflagellate</name>
    <dbReference type="NCBI Taxonomy" id="2952"/>
    <lineage>
        <taxon>Eukaryota</taxon>
        <taxon>Sar</taxon>
        <taxon>Alveolata</taxon>
        <taxon>Dinophyceae</taxon>
        <taxon>Suessiales</taxon>
        <taxon>Symbiodiniaceae</taxon>
        <taxon>Symbiodinium</taxon>
    </lineage>
</organism>
<dbReference type="EMBL" id="CAJNIZ010046693">
    <property type="protein sequence ID" value="CAE7754282.1"/>
    <property type="molecule type" value="Genomic_DNA"/>
</dbReference>
<dbReference type="PANTHER" id="PTHR47936">
    <property type="entry name" value="PPR_LONG DOMAIN-CONTAINING PROTEIN"/>
    <property type="match status" value="1"/>
</dbReference>
<sequence>MADAKIAAPAINACAKSGEWEAALCLLRSTTKSDQLLYRAAITACGKGLRWDLSLALLAESGPHVDVFTYGAAISACERGFEWQRAVALVRKMMSDHLRLDCVHYNAVILALDRTFQWELAVAWCLSALADRSADEGTLLGALGALATAGQWERSLQLMALPVPDHLKWPSVEAYGKTLMAAYRSEHVEVWQACVQMLTEMPQRLLHPGPSELACAARICGRGCKWLEALTLQRAASSVAGHSPRAEVGGRETEGAYTYAYEAASSSIPALVTGMLLPT</sequence>
<accession>A0A812XV65</accession>
<evidence type="ECO:0000313" key="2">
    <source>
        <dbReference type="EMBL" id="CAE7754282.1"/>
    </source>
</evidence>
<evidence type="ECO:0000256" key="1">
    <source>
        <dbReference type="ARBA" id="ARBA00022737"/>
    </source>
</evidence>
<reference evidence="2" key="1">
    <citation type="submission" date="2021-02" db="EMBL/GenBank/DDBJ databases">
        <authorList>
            <person name="Dougan E. K."/>
            <person name="Rhodes N."/>
            <person name="Thang M."/>
            <person name="Chan C."/>
        </authorList>
    </citation>
    <scope>NUCLEOTIDE SEQUENCE</scope>
</reference>
<dbReference type="Gene3D" id="1.25.40.10">
    <property type="entry name" value="Tetratricopeptide repeat domain"/>
    <property type="match status" value="1"/>
</dbReference>
<dbReference type="PANTHER" id="PTHR47936:SF1">
    <property type="entry name" value="PENTATRICOPEPTIDE REPEAT-CONTAINING PROTEIN GUN1, CHLOROPLASTIC"/>
    <property type="match status" value="1"/>
</dbReference>